<evidence type="ECO:0000313" key="8">
    <source>
        <dbReference type="Proteomes" id="UP001428290"/>
    </source>
</evidence>
<dbReference type="SUPFAM" id="SSF88946">
    <property type="entry name" value="Sigma2 domain of RNA polymerase sigma factors"/>
    <property type="match status" value="1"/>
</dbReference>
<keyword evidence="2" id="KW-0805">Transcription regulation</keyword>
<dbReference type="Gene3D" id="1.10.601.10">
    <property type="entry name" value="RNA Polymerase Primary Sigma Factor"/>
    <property type="match status" value="1"/>
</dbReference>
<evidence type="ECO:0000256" key="2">
    <source>
        <dbReference type="ARBA" id="ARBA00023015"/>
    </source>
</evidence>
<reference evidence="7 8" key="1">
    <citation type="submission" date="2024-02" db="EMBL/GenBank/DDBJ databases">
        <title>Herpetosiphon gulosus NBRC 112829.</title>
        <authorList>
            <person name="Ichikawa N."/>
            <person name="Katano-Makiyama Y."/>
            <person name="Hidaka K."/>
        </authorList>
    </citation>
    <scope>NUCLEOTIDE SEQUENCE [LARGE SCALE GENOMIC DNA]</scope>
    <source>
        <strain evidence="7 8">NBRC 112829</strain>
    </source>
</reference>
<dbReference type="InterPro" id="IPR000943">
    <property type="entry name" value="RNA_pol_sigma70"/>
</dbReference>
<gene>
    <name evidence="7" type="primary">sigA_3</name>
    <name evidence="7" type="ORF">Hgul01_02577</name>
</gene>
<dbReference type="CDD" id="cd06171">
    <property type="entry name" value="Sigma70_r4"/>
    <property type="match status" value="1"/>
</dbReference>
<name>A0ABP9X2Q3_9CHLR</name>
<dbReference type="PRINTS" id="PR00046">
    <property type="entry name" value="SIGMA70FCT"/>
</dbReference>
<keyword evidence="4" id="KW-0238">DNA-binding</keyword>
<feature type="domain" description="RNA polymerase sigma-70" evidence="6">
    <location>
        <begin position="101"/>
        <end position="114"/>
    </location>
</feature>
<evidence type="ECO:0000313" key="7">
    <source>
        <dbReference type="EMBL" id="GAA5528775.1"/>
    </source>
</evidence>
<dbReference type="EMBL" id="BAABRU010000008">
    <property type="protein sequence ID" value="GAA5528775.1"/>
    <property type="molecule type" value="Genomic_DNA"/>
</dbReference>
<evidence type="ECO:0000256" key="3">
    <source>
        <dbReference type="ARBA" id="ARBA00023082"/>
    </source>
</evidence>
<dbReference type="InterPro" id="IPR007627">
    <property type="entry name" value="RNA_pol_sigma70_r2"/>
</dbReference>
<dbReference type="PROSITE" id="PS00715">
    <property type="entry name" value="SIGMA70_1"/>
    <property type="match status" value="1"/>
</dbReference>
<dbReference type="InterPro" id="IPR050239">
    <property type="entry name" value="Sigma-70_RNA_pol_init_factors"/>
</dbReference>
<dbReference type="PANTHER" id="PTHR30603:SF60">
    <property type="entry name" value="RNA POLYMERASE SIGMA FACTOR RPOD"/>
    <property type="match status" value="1"/>
</dbReference>
<organism evidence="7 8">
    <name type="scientific">Herpetosiphon gulosus</name>
    <dbReference type="NCBI Taxonomy" id="1973496"/>
    <lineage>
        <taxon>Bacteria</taxon>
        <taxon>Bacillati</taxon>
        <taxon>Chloroflexota</taxon>
        <taxon>Chloroflexia</taxon>
        <taxon>Herpetosiphonales</taxon>
        <taxon>Herpetosiphonaceae</taxon>
        <taxon>Herpetosiphon</taxon>
    </lineage>
</organism>
<dbReference type="Gene3D" id="1.10.10.10">
    <property type="entry name" value="Winged helix-like DNA-binding domain superfamily/Winged helix DNA-binding domain"/>
    <property type="match status" value="2"/>
</dbReference>
<comment type="caution">
    <text evidence="7">The sequence shown here is derived from an EMBL/GenBank/DDBJ whole genome shotgun (WGS) entry which is preliminary data.</text>
</comment>
<dbReference type="InterPro" id="IPR014284">
    <property type="entry name" value="RNA_pol_sigma-70_dom"/>
</dbReference>
<dbReference type="NCBIfam" id="TIGR02937">
    <property type="entry name" value="sigma70-ECF"/>
    <property type="match status" value="1"/>
</dbReference>
<proteinExistence type="inferred from homology"/>
<dbReference type="InterPro" id="IPR007630">
    <property type="entry name" value="RNA_pol_sigma70_r4"/>
</dbReference>
<comment type="similarity">
    <text evidence="1">Belongs to the sigma-70 factor family.</text>
</comment>
<dbReference type="InterPro" id="IPR013324">
    <property type="entry name" value="RNA_pol_sigma_r3/r4-like"/>
</dbReference>
<dbReference type="InterPro" id="IPR013325">
    <property type="entry name" value="RNA_pol_sigma_r2"/>
</dbReference>
<evidence type="ECO:0000256" key="5">
    <source>
        <dbReference type="ARBA" id="ARBA00023163"/>
    </source>
</evidence>
<dbReference type="Pfam" id="PF04539">
    <property type="entry name" value="Sigma70_r3"/>
    <property type="match status" value="1"/>
</dbReference>
<dbReference type="Proteomes" id="UP001428290">
    <property type="component" value="Unassembled WGS sequence"/>
</dbReference>
<sequence length="302" mass="34082">MLHASNEPALDDGLQRYLNEIAETPLLAAEEEQKLTQIVHVARQAQPTPACRIERCPSCALFEQCVTKLKEPAHEQLVRANLRLVVSIAKRYRGFGLPFQDLIQEGNIGLMNAIERFDATKGVRFSTYATWWIRQAITRSLANQGRLIRLPVHRWELLIKVRRIETKLLQALGREPSAHEISTALGVPEEKICDLLSIAQVPISLATPKNEETDMLLGDSLPDEDWEDELECLLTSIDAQYTRAMLNQLSEQEQEVLTLRYGLKDGKSRSLSEVGAVVGRTRQRIQQIEAGALQVLRTQLSQ</sequence>
<dbReference type="SUPFAM" id="SSF88659">
    <property type="entry name" value="Sigma3 and sigma4 domains of RNA polymerase sigma factors"/>
    <property type="match status" value="2"/>
</dbReference>
<dbReference type="Pfam" id="PF04542">
    <property type="entry name" value="Sigma70_r2"/>
    <property type="match status" value="1"/>
</dbReference>
<dbReference type="PANTHER" id="PTHR30603">
    <property type="entry name" value="RNA POLYMERASE SIGMA FACTOR RPO"/>
    <property type="match status" value="1"/>
</dbReference>
<evidence type="ECO:0000256" key="4">
    <source>
        <dbReference type="ARBA" id="ARBA00023125"/>
    </source>
</evidence>
<dbReference type="InterPro" id="IPR036388">
    <property type="entry name" value="WH-like_DNA-bd_sf"/>
</dbReference>
<keyword evidence="5" id="KW-0804">Transcription</keyword>
<accession>A0ABP9X2Q3</accession>
<dbReference type="Pfam" id="PF00140">
    <property type="entry name" value="Sigma70_r1_2"/>
    <property type="match status" value="1"/>
</dbReference>
<evidence type="ECO:0000256" key="1">
    <source>
        <dbReference type="ARBA" id="ARBA00007788"/>
    </source>
</evidence>
<keyword evidence="3" id="KW-0731">Sigma factor</keyword>
<dbReference type="InterPro" id="IPR007624">
    <property type="entry name" value="RNA_pol_sigma70_r3"/>
</dbReference>
<dbReference type="InterPro" id="IPR009042">
    <property type="entry name" value="RNA_pol_sigma70_r1_2"/>
</dbReference>
<dbReference type="Pfam" id="PF04545">
    <property type="entry name" value="Sigma70_r4"/>
    <property type="match status" value="1"/>
</dbReference>
<evidence type="ECO:0000259" key="6">
    <source>
        <dbReference type="PROSITE" id="PS00715"/>
    </source>
</evidence>
<keyword evidence="8" id="KW-1185">Reference proteome</keyword>
<protein>
    <submittedName>
        <fullName evidence="7">RNA polymerase sigma factor SigA</fullName>
    </submittedName>
</protein>